<dbReference type="Proteomes" id="UP001557465">
    <property type="component" value="Unassembled WGS sequence"/>
</dbReference>
<keyword evidence="2" id="KW-1185">Reference proteome</keyword>
<evidence type="ECO:0000313" key="1">
    <source>
        <dbReference type="EMBL" id="MEX1662747.1"/>
    </source>
</evidence>
<reference evidence="1 2" key="1">
    <citation type="journal article" date="2011" name="Int. J. Syst. Evol. Microbiol.">
        <title>Zhongshania antarctica gen. nov., sp. nov. and Zhongshania guokunii sp. nov., gammaproteobacteria respectively isolated from coastal attached (fast) ice and surface seawater of the Antarctic.</title>
        <authorList>
            <person name="Li H.J."/>
            <person name="Zhang X.Y."/>
            <person name="Chen C.X."/>
            <person name="Zhang Y.J."/>
            <person name="Gao Z.M."/>
            <person name="Yu Y."/>
            <person name="Chen X.L."/>
            <person name="Chen B."/>
            <person name="Zhang Y.Z."/>
        </authorList>
    </citation>
    <scope>NUCLEOTIDE SEQUENCE [LARGE SCALE GENOMIC DNA]</scope>
    <source>
        <strain evidence="1 2">15-R06ZXC-3</strain>
    </source>
</reference>
<gene>
    <name evidence="1" type="ORF">AB4874_13990</name>
</gene>
<proteinExistence type="predicted"/>
<sequence length="81" mass="9266">MIGIGYHKRLRNWRDAAIRRAKYRPVYAHALVTAHMGGHLIADDHPGWARIEGALARARAGEPDAIDSIEREMLRMRDKHV</sequence>
<protein>
    <submittedName>
        <fullName evidence="1">Uncharacterized protein</fullName>
    </submittedName>
</protein>
<dbReference type="EMBL" id="JBFRYC010000009">
    <property type="protein sequence ID" value="MEX1662747.1"/>
    <property type="molecule type" value="Genomic_DNA"/>
</dbReference>
<organism evidence="1 2">
    <name type="scientific">Thioclava arctica</name>
    <dbReference type="NCBI Taxonomy" id="3238301"/>
    <lineage>
        <taxon>Bacteria</taxon>
        <taxon>Pseudomonadati</taxon>
        <taxon>Pseudomonadota</taxon>
        <taxon>Alphaproteobacteria</taxon>
        <taxon>Rhodobacterales</taxon>
        <taxon>Paracoccaceae</taxon>
        <taxon>Thioclava</taxon>
    </lineage>
</organism>
<name>A0ABV3TMD8_9RHOB</name>
<evidence type="ECO:0000313" key="2">
    <source>
        <dbReference type="Proteomes" id="UP001557465"/>
    </source>
</evidence>
<dbReference type="RefSeq" id="WP_368392447.1">
    <property type="nucleotide sequence ID" value="NZ_JBFRYC010000009.1"/>
</dbReference>
<comment type="caution">
    <text evidence="1">The sequence shown here is derived from an EMBL/GenBank/DDBJ whole genome shotgun (WGS) entry which is preliminary data.</text>
</comment>
<accession>A0ABV3TMD8</accession>